<dbReference type="EMBL" id="CP141883">
    <property type="protein sequence ID" value="WRT65411.1"/>
    <property type="molecule type" value="Genomic_DNA"/>
</dbReference>
<organism evidence="5 6">
    <name type="scientific">Kwoniella shivajii</name>
    <dbReference type="NCBI Taxonomy" id="564305"/>
    <lineage>
        <taxon>Eukaryota</taxon>
        <taxon>Fungi</taxon>
        <taxon>Dikarya</taxon>
        <taxon>Basidiomycota</taxon>
        <taxon>Agaricomycotina</taxon>
        <taxon>Tremellomycetes</taxon>
        <taxon>Tremellales</taxon>
        <taxon>Cryptococcaceae</taxon>
        <taxon>Kwoniella</taxon>
    </lineage>
</organism>
<evidence type="ECO:0000313" key="5">
    <source>
        <dbReference type="EMBL" id="WRT65411.1"/>
    </source>
</evidence>
<dbReference type="RefSeq" id="XP_062790151.1">
    <property type="nucleotide sequence ID" value="XM_062934100.1"/>
</dbReference>
<proteinExistence type="inferred from homology"/>
<sequence length="696" mass="76256">MAQRQGRRSLGLAPLPDLPSSSDGGLTEAQKFEDFRRRHSKQNKDIILDNVSRRNIIKGLQNDIESLNIELLQVRQTNVVLQSKLRTIQKENKHDSGKFIKINKGNHNQEDIYNVLDGLLRSIPIIKQLHDSLSPSSCSPSSSSSLLEQGTKKANASLINNLVENTYATRPAEMARQNHGLCALTETSEAGSESEIADDLKRYKRKLKARHTGVGSLATSRAPRTTSTSTFTSASTSPKVSYIEINSPNISRQSSLSPSSQKQHSNSATKKQRKRRESGLIIPTPRSPSPLLENEDIGENSEWEEGKAIEIQNQPYESGSGSGSGSEDISMPQDNLIISTGREVDLMDTIKEASSSENGSGPSRHQDSSMSPPPQELNDEEGEDIGRGRRSRARISVNYKEPSLSKKMRKPDGISAEEALALGINLKPISNSRKSIAPTSSNSILDGSSSRPPTPRTGDKSKSDSPPPPLPLPQLDLKNINALAKITLPRQNALRRKSTLPKPGIANKRYQQDDRYEDEDEDESDVDNLIGSEYEDQQQELMDNVERKTKELLLNSPLKEKKDKLKETGIGRSHEPLSVQTVPTIIAAATATATANDKPHITTTKSSFRPSTKTASLGIGRPIMPSSNNRIPGNGVTTRNFTPTGRVTSSRKVEEKEILVEKDGINIPAQTQKKVLGGSEKRVVSGSTRRRMSSAV</sequence>
<feature type="region of interest" description="Disordered" evidence="3">
    <location>
        <begin position="671"/>
        <end position="696"/>
    </location>
</feature>
<feature type="domain" description="Shugoshin C-terminal" evidence="4">
    <location>
        <begin position="386"/>
        <end position="410"/>
    </location>
</feature>
<dbReference type="Proteomes" id="UP001329825">
    <property type="component" value="Chromosome 3"/>
</dbReference>
<protein>
    <recommendedName>
        <fullName evidence="4">Shugoshin C-terminal domain-containing protein</fullName>
    </recommendedName>
</protein>
<feature type="compositionally biased region" description="Polar residues" evidence="3">
    <location>
        <begin position="428"/>
        <end position="451"/>
    </location>
</feature>
<evidence type="ECO:0000256" key="3">
    <source>
        <dbReference type="SAM" id="MobiDB-lite"/>
    </source>
</evidence>
<evidence type="ECO:0000256" key="2">
    <source>
        <dbReference type="ARBA" id="ARBA00022829"/>
    </source>
</evidence>
<feature type="compositionally biased region" description="Low complexity" evidence="3">
    <location>
        <begin position="216"/>
        <end position="238"/>
    </location>
</feature>
<evidence type="ECO:0000313" key="6">
    <source>
        <dbReference type="Proteomes" id="UP001329825"/>
    </source>
</evidence>
<accession>A0ABZ1CUI9</accession>
<keyword evidence="6" id="KW-1185">Reference proteome</keyword>
<feature type="region of interest" description="Disordered" evidence="3">
    <location>
        <begin position="209"/>
        <end position="238"/>
    </location>
</feature>
<feature type="region of interest" description="Disordered" evidence="3">
    <location>
        <begin position="250"/>
        <end position="412"/>
    </location>
</feature>
<evidence type="ECO:0000259" key="4">
    <source>
        <dbReference type="Pfam" id="PF07557"/>
    </source>
</evidence>
<feature type="region of interest" description="Disordered" evidence="3">
    <location>
        <begin position="1"/>
        <end position="26"/>
    </location>
</feature>
<feature type="compositionally biased region" description="Low complexity" evidence="3">
    <location>
        <begin position="250"/>
        <end position="267"/>
    </location>
</feature>
<feature type="compositionally biased region" description="Acidic residues" evidence="3">
    <location>
        <begin position="515"/>
        <end position="526"/>
    </location>
</feature>
<feature type="compositionally biased region" description="Polar residues" evidence="3">
    <location>
        <begin position="601"/>
        <end position="615"/>
    </location>
</feature>
<feature type="compositionally biased region" description="Basic and acidic residues" evidence="3">
    <location>
        <begin position="342"/>
        <end position="351"/>
    </location>
</feature>
<feature type="compositionally biased region" description="Polar residues" evidence="3">
    <location>
        <begin position="625"/>
        <end position="650"/>
    </location>
</feature>
<keyword evidence="2" id="KW-0159">Chromosome partition</keyword>
<feature type="compositionally biased region" description="Polar residues" evidence="3">
    <location>
        <begin position="352"/>
        <end position="363"/>
    </location>
</feature>
<name>A0ABZ1CUI9_9TREE</name>
<feature type="compositionally biased region" description="Acidic residues" evidence="3">
    <location>
        <begin position="293"/>
        <end position="303"/>
    </location>
</feature>
<comment type="similarity">
    <text evidence="1">Belongs to the shugoshin family.</text>
</comment>
<evidence type="ECO:0000256" key="1">
    <source>
        <dbReference type="ARBA" id="ARBA00010845"/>
    </source>
</evidence>
<feature type="region of interest" description="Disordered" evidence="3">
    <location>
        <begin position="595"/>
        <end position="652"/>
    </location>
</feature>
<feature type="region of interest" description="Disordered" evidence="3">
    <location>
        <begin position="487"/>
        <end position="526"/>
    </location>
</feature>
<gene>
    <name evidence="5" type="ORF">IL334_002354</name>
</gene>
<dbReference type="GeneID" id="87954485"/>
<dbReference type="InterPro" id="IPR011515">
    <property type="entry name" value="Shugoshin_C"/>
</dbReference>
<feature type="region of interest" description="Disordered" evidence="3">
    <location>
        <begin position="425"/>
        <end position="475"/>
    </location>
</feature>
<dbReference type="Pfam" id="PF07557">
    <property type="entry name" value="Shugoshin_C"/>
    <property type="match status" value="1"/>
</dbReference>
<reference evidence="5 6" key="1">
    <citation type="submission" date="2024-01" db="EMBL/GenBank/DDBJ databases">
        <title>Comparative genomics of Cryptococcus and Kwoniella reveals pathogenesis evolution and contrasting modes of karyotype evolution via chromosome fusion or intercentromeric recombination.</title>
        <authorList>
            <person name="Coelho M.A."/>
            <person name="David-Palma M."/>
            <person name="Shea T."/>
            <person name="Bowers K."/>
            <person name="McGinley-Smith S."/>
            <person name="Mohammad A.W."/>
            <person name="Gnirke A."/>
            <person name="Yurkov A.M."/>
            <person name="Nowrousian M."/>
            <person name="Sun S."/>
            <person name="Cuomo C.A."/>
            <person name="Heitman J."/>
        </authorList>
    </citation>
    <scope>NUCLEOTIDE SEQUENCE [LARGE SCALE GENOMIC DNA]</scope>
    <source>
        <strain evidence="5">CBS 11374</strain>
    </source>
</reference>